<organism evidence="1 2">
    <name type="scientific">Pyropia yezoensis</name>
    <name type="common">Susabi-nori</name>
    <name type="synonym">Porphyra yezoensis</name>
    <dbReference type="NCBI Taxonomy" id="2788"/>
    <lineage>
        <taxon>Eukaryota</taxon>
        <taxon>Rhodophyta</taxon>
        <taxon>Bangiophyceae</taxon>
        <taxon>Bangiales</taxon>
        <taxon>Bangiaceae</taxon>
        <taxon>Pyropia</taxon>
    </lineage>
</organism>
<protein>
    <submittedName>
        <fullName evidence="1">Uncharacterized protein</fullName>
    </submittedName>
</protein>
<name>A0ACC3BR04_PYRYE</name>
<keyword evidence="2" id="KW-1185">Reference proteome</keyword>
<sequence length="307" mass="31837">MGSKDGDGSPTKEEVIADLQGKLSAALEQLRTAGEATDANTQAVPAGSAPQGAVLASGAGDGAAPAGGGGAGRAAGGSGTSGGGGVPADPTRSCDADTDGGAQGSSPPESSSSDGDDPGPAPLGGLGTIKVSKPGEYLKDFAIPARAVKPDGLPVPFDPTDVTFLSAFGDNVRDRMEATSLYQVCYWLQEAINEATDSYHSHANYSAADLEACFASLVIYLKRLHRIAVKRYDYLETKQLDQLLAREYERADIPAVNLHRGFVSRVFRLRSRVGAPRFRVWVPPRRPQTPRGRLPAECDAGSTPGAA</sequence>
<gene>
    <name evidence="1" type="ORF">I4F81_002684</name>
</gene>
<evidence type="ECO:0000313" key="1">
    <source>
        <dbReference type="EMBL" id="KAK1860094.1"/>
    </source>
</evidence>
<comment type="caution">
    <text evidence="1">The sequence shown here is derived from an EMBL/GenBank/DDBJ whole genome shotgun (WGS) entry which is preliminary data.</text>
</comment>
<reference evidence="1" key="1">
    <citation type="submission" date="2019-11" db="EMBL/GenBank/DDBJ databases">
        <title>Nori genome reveals adaptations in red seaweeds to the harsh intertidal environment.</title>
        <authorList>
            <person name="Wang D."/>
            <person name="Mao Y."/>
        </authorList>
    </citation>
    <scope>NUCLEOTIDE SEQUENCE</scope>
    <source>
        <tissue evidence="1">Gametophyte</tissue>
    </source>
</reference>
<evidence type="ECO:0000313" key="2">
    <source>
        <dbReference type="Proteomes" id="UP000798662"/>
    </source>
</evidence>
<proteinExistence type="predicted"/>
<accession>A0ACC3BR04</accession>
<dbReference type="Proteomes" id="UP000798662">
    <property type="component" value="Chromosome 1"/>
</dbReference>
<dbReference type="EMBL" id="CM020618">
    <property type="protein sequence ID" value="KAK1860094.1"/>
    <property type="molecule type" value="Genomic_DNA"/>
</dbReference>